<keyword evidence="1" id="KW-0812">Transmembrane</keyword>
<proteinExistence type="predicted"/>
<dbReference type="RefSeq" id="WP_309481133.1">
    <property type="nucleotide sequence ID" value="NZ_CP133720.1"/>
</dbReference>
<organism evidence="2 3">
    <name type="scientific">Undibacterium cyanobacteriorum</name>
    <dbReference type="NCBI Taxonomy" id="3073561"/>
    <lineage>
        <taxon>Bacteria</taxon>
        <taxon>Pseudomonadati</taxon>
        <taxon>Pseudomonadota</taxon>
        <taxon>Betaproteobacteria</taxon>
        <taxon>Burkholderiales</taxon>
        <taxon>Oxalobacteraceae</taxon>
        <taxon>Undibacterium</taxon>
    </lineage>
</organism>
<keyword evidence="3" id="KW-1185">Reference proteome</keyword>
<sequence length="63" mass="7066">MDNPKTNPISLFFDAISNNYAGLIAVLLISATTYLFVTEKNIPKLLEILDVMIVSYLFGKKSR</sequence>
<evidence type="ECO:0000313" key="3">
    <source>
        <dbReference type="Proteomes" id="UP001181355"/>
    </source>
</evidence>
<reference evidence="2" key="1">
    <citation type="submission" date="2023-09" db="EMBL/GenBank/DDBJ databases">
        <title>Undibacterium sp. 20NA77.5 isolated from freshwater.</title>
        <authorList>
            <person name="Le V."/>
            <person name="Ko S.-R."/>
            <person name="Ahn C.-Y."/>
            <person name="Oh H.-M."/>
        </authorList>
    </citation>
    <scope>NUCLEOTIDE SEQUENCE</scope>
    <source>
        <strain evidence="2">20NA77.5</strain>
    </source>
</reference>
<keyword evidence="1" id="KW-0472">Membrane</keyword>
<name>A0ABY9REI6_9BURK</name>
<gene>
    <name evidence="2" type="ORF">RF679_13385</name>
</gene>
<dbReference type="EMBL" id="CP133720">
    <property type="protein sequence ID" value="WMW79638.1"/>
    <property type="molecule type" value="Genomic_DNA"/>
</dbReference>
<evidence type="ECO:0000256" key="1">
    <source>
        <dbReference type="SAM" id="Phobius"/>
    </source>
</evidence>
<feature type="transmembrane region" description="Helical" evidence="1">
    <location>
        <begin position="20"/>
        <end position="37"/>
    </location>
</feature>
<protein>
    <submittedName>
        <fullName evidence="2">Uncharacterized protein</fullName>
    </submittedName>
</protein>
<dbReference type="Proteomes" id="UP001181355">
    <property type="component" value="Chromosome"/>
</dbReference>
<keyword evidence="1" id="KW-1133">Transmembrane helix</keyword>
<evidence type="ECO:0000313" key="2">
    <source>
        <dbReference type="EMBL" id="WMW79638.1"/>
    </source>
</evidence>
<accession>A0ABY9REI6</accession>